<proteinExistence type="predicted"/>
<keyword evidence="3" id="KW-1185">Reference proteome</keyword>
<gene>
    <name evidence="2" type="ORF">SAMN05421835_12316</name>
</gene>
<dbReference type="AlphaFoldDB" id="A0A1I4A616"/>
<accession>A0A1I4A616</accession>
<sequence length="60" mass="7161">MDGAEKFTEEELAFLRYARFGELPPRPRREDLVETQETEQPWLPTRPRFDPGPEIPTQWC</sequence>
<dbReference type="STRING" id="115433.SAMN05421835_12316"/>
<evidence type="ECO:0000256" key="1">
    <source>
        <dbReference type="SAM" id="MobiDB-lite"/>
    </source>
</evidence>
<feature type="region of interest" description="Disordered" evidence="1">
    <location>
        <begin position="25"/>
        <end position="60"/>
    </location>
</feature>
<evidence type="ECO:0000313" key="2">
    <source>
        <dbReference type="EMBL" id="SFK51286.1"/>
    </source>
</evidence>
<protein>
    <submittedName>
        <fullName evidence="2">Uncharacterized protein</fullName>
    </submittedName>
</protein>
<organism evidence="2 3">
    <name type="scientific">Amycolatopsis sacchari</name>
    <dbReference type="NCBI Taxonomy" id="115433"/>
    <lineage>
        <taxon>Bacteria</taxon>
        <taxon>Bacillati</taxon>
        <taxon>Actinomycetota</taxon>
        <taxon>Actinomycetes</taxon>
        <taxon>Pseudonocardiales</taxon>
        <taxon>Pseudonocardiaceae</taxon>
        <taxon>Amycolatopsis</taxon>
    </lineage>
</organism>
<name>A0A1I4A616_9PSEU</name>
<reference evidence="2 3" key="1">
    <citation type="submission" date="2016-10" db="EMBL/GenBank/DDBJ databases">
        <authorList>
            <person name="de Groot N.N."/>
        </authorList>
    </citation>
    <scope>NUCLEOTIDE SEQUENCE [LARGE SCALE GENOMIC DNA]</scope>
    <source>
        <strain evidence="2 3">DSM 44468</strain>
    </source>
</reference>
<dbReference type="Proteomes" id="UP000199025">
    <property type="component" value="Unassembled WGS sequence"/>
</dbReference>
<dbReference type="OrthoDB" id="3638127at2"/>
<dbReference type="EMBL" id="FORP01000023">
    <property type="protein sequence ID" value="SFK51286.1"/>
    <property type="molecule type" value="Genomic_DNA"/>
</dbReference>
<evidence type="ECO:0000313" key="3">
    <source>
        <dbReference type="Proteomes" id="UP000199025"/>
    </source>
</evidence>
<dbReference type="RefSeq" id="WP_091513881.1">
    <property type="nucleotide sequence ID" value="NZ_CBDRCA010000044.1"/>
</dbReference>